<sequence>MGGQTDPDSPGDSCLSFLLINDEWSPTRGGISTFNRLLATALANAGCRTACLVEHATPRDREDAAERGVNLVVAERTPAGPNLYVRAEQALRTLPDVVVGHDRVSGSVAWTYARRYRRTRLVHIVHTAPSEIEPYKSGEDAPRRIAQRERMTRDIAADADVVAAVGPRLRRNAEAVVCDGFGGVPVLQLDPGLTVPAGLDGRMRRALAEPTVLVLGRTGDIELKGLDIAAKATAGLTVPTGQPKPVLYVRGAPGSECASLHGKLVAMSGAARDRIDVRAFTDDPDELGQDLKRASLSIIPSRVEGFGMAALDAISLGTPLLVSSKAGIAETLRQHLGSLAGAMIVETDDTGEDVARWKAAINRILSDREKAFHDAHEIRRRLIGVLSWERTVDKLLCGLSPRSLAS</sequence>
<dbReference type="SUPFAM" id="SSF53756">
    <property type="entry name" value="UDP-Glycosyltransferase/glycogen phosphorylase"/>
    <property type="match status" value="1"/>
</dbReference>
<evidence type="ECO:0000313" key="2">
    <source>
        <dbReference type="Proteomes" id="UP000199515"/>
    </source>
</evidence>
<dbReference type="CDD" id="cd03801">
    <property type="entry name" value="GT4_PimA-like"/>
    <property type="match status" value="1"/>
</dbReference>
<dbReference type="PANTHER" id="PTHR45947:SF3">
    <property type="entry name" value="SULFOQUINOVOSYL TRANSFERASE SQD2"/>
    <property type="match status" value="1"/>
</dbReference>
<dbReference type="InterPro" id="IPR050194">
    <property type="entry name" value="Glycosyltransferase_grp1"/>
</dbReference>
<name>A0A1H3Q650_9PSEU</name>
<reference evidence="1 2" key="1">
    <citation type="submission" date="2016-10" db="EMBL/GenBank/DDBJ databases">
        <authorList>
            <person name="de Groot N.N."/>
        </authorList>
    </citation>
    <scope>NUCLEOTIDE SEQUENCE [LARGE SCALE GENOMIC DNA]</scope>
    <source>
        <strain evidence="1 2">CPCC 202699</strain>
    </source>
</reference>
<dbReference type="RefSeq" id="WP_091296338.1">
    <property type="nucleotide sequence ID" value="NZ_FNON01000009.1"/>
</dbReference>
<protein>
    <submittedName>
        <fullName evidence="1">Glycosyltransferase involved in cell wall bisynthesis</fullName>
    </submittedName>
</protein>
<keyword evidence="1" id="KW-0808">Transferase</keyword>
<organism evidence="1 2">
    <name type="scientific">Amycolatopsis xylanica</name>
    <dbReference type="NCBI Taxonomy" id="589385"/>
    <lineage>
        <taxon>Bacteria</taxon>
        <taxon>Bacillati</taxon>
        <taxon>Actinomycetota</taxon>
        <taxon>Actinomycetes</taxon>
        <taxon>Pseudonocardiales</taxon>
        <taxon>Pseudonocardiaceae</taxon>
        <taxon>Amycolatopsis</taxon>
    </lineage>
</organism>
<dbReference type="STRING" id="589385.SAMN05421504_109131"/>
<gene>
    <name evidence="1" type="ORF">SAMN05421504_109131</name>
</gene>
<dbReference type="PANTHER" id="PTHR45947">
    <property type="entry name" value="SULFOQUINOVOSYL TRANSFERASE SQD2"/>
    <property type="match status" value="1"/>
</dbReference>
<proteinExistence type="predicted"/>
<dbReference type="OrthoDB" id="581105at2"/>
<keyword evidence="2" id="KW-1185">Reference proteome</keyword>
<dbReference type="Pfam" id="PF20706">
    <property type="entry name" value="GT4-conflict"/>
    <property type="match status" value="1"/>
</dbReference>
<dbReference type="EMBL" id="FNON01000009">
    <property type="protein sequence ID" value="SDZ08740.1"/>
    <property type="molecule type" value="Genomic_DNA"/>
</dbReference>
<dbReference type="Gene3D" id="3.40.50.2000">
    <property type="entry name" value="Glycogen Phosphorylase B"/>
    <property type="match status" value="2"/>
</dbReference>
<dbReference type="GO" id="GO:0016757">
    <property type="term" value="F:glycosyltransferase activity"/>
    <property type="evidence" value="ECO:0007669"/>
    <property type="project" value="TreeGrafter"/>
</dbReference>
<dbReference type="AlphaFoldDB" id="A0A1H3Q650"/>
<dbReference type="Proteomes" id="UP000199515">
    <property type="component" value="Unassembled WGS sequence"/>
</dbReference>
<accession>A0A1H3Q650</accession>
<evidence type="ECO:0000313" key="1">
    <source>
        <dbReference type="EMBL" id="SDZ08740.1"/>
    </source>
</evidence>